<dbReference type="Proteomes" id="UP001152759">
    <property type="component" value="Chromosome 5"/>
</dbReference>
<feature type="compositionally biased region" description="Low complexity" evidence="1">
    <location>
        <begin position="1525"/>
        <end position="1540"/>
    </location>
</feature>
<feature type="compositionally biased region" description="Polar residues" evidence="1">
    <location>
        <begin position="1155"/>
        <end position="1164"/>
    </location>
</feature>
<evidence type="ECO:0000313" key="3">
    <source>
        <dbReference type="Proteomes" id="UP001152759"/>
    </source>
</evidence>
<feature type="region of interest" description="Disordered" evidence="1">
    <location>
        <begin position="863"/>
        <end position="941"/>
    </location>
</feature>
<feature type="region of interest" description="Disordered" evidence="1">
    <location>
        <begin position="1520"/>
        <end position="1576"/>
    </location>
</feature>
<feature type="compositionally biased region" description="Polar residues" evidence="1">
    <location>
        <begin position="1427"/>
        <end position="1436"/>
    </location>
</feature>
<feature type="compositionally biased region" description="Polar residues" evidence="1">
    <location>
        <begin position="905"/>
        <end position="918"/>
    </location>
</feature>
<feature type="region of interest" description="Disordered" evidence="1">
    <location>
        <begin position="168"/>
        <end position="192"/>
    </location>
</feature>
<protein>
    <submittedName>
        <fullName evidence="2">Uncharacterized protein</fullName>
    </submittedName>
</protein>
<proteinExistence type="predicted"/>
<accession>A0A9P0G0V0</accession>
<feature type="compositionally biased region" description="Basic and acidic residues" evidence="1">
    <location>
        <begin position="1302"/>
        <end position="1319"/>
    </location>
</feature>
<dbReference type="EMBL" id="OU963866">
    <property type="protein sequence ID" value="CAH0772661.1"/>
    <property type="molecule type" value="Genomic_DNA"/>
</dbReference>
<gene>
    <name evidence="2" type="ORF">BEMITA_LOCUS9243</name>
</gene>
<name>A0A9P0G0V0_BEMTA</name>
<feature type="compositionally biased region" description="Basic and acidic residues" evidence="1">
    <location>
        <begin position="1198"/>
        <end position="1215"/>
    </location>
</feature>
<feature type="compositionally biased region" description="Polar residues" evidence="1">
    <location>
        <begin position="168"/>
        <end position="185"/>
    </location>
</feature>
<sequence length="1576" mass="177465">MYEERYRYNSRLYNFLQPSQINGMTLKYFGIPNICGEVSRHFLSSHSDLDKLLKNAKKRQNKRTAEKKGEFHRTFQNFVPEFGFDKEQEGAREEEFMAECSTLTQQSDDSDDWMSSSVSTKLQPDDDSPKRTAENGMNPPKIFPSFSYRQHQESQKTLPMRNQHLPKSVTQDTHNNHSFNNVSEKTTNKQKARGRVLKTLYSSPQSIDSVSEVETVSKTCNQCSEFDSAQTQASSSTLLTEDEGLHKYRRQLRKIGGQQNHTSQNQEFQKPLHPAPIKRKSSIKINAKRGDHLELFATNSSTGHNILTEKFDKNKLVVDKKVVTTNFRKTVHFQEDTFEPKAEETMYDLSRIQIKETGKIHQQFKNKDENIQPQMRKIVQNIPPSTENTDFNKKALNTDLKGNCLKQSANNREFNDWATITTEKDSSDASNSSSEDVNKVDKTIQLPQFGIDILSDLQTTKTNSQNIKYSATSEANEQCNLNFTAPQDHSSTVESQNSQECYEKRQAPKFDGAMAGIARGNETSSIVMSETNDDMALDLNYDVNLPRGQATYILESDDREMTRNMPISISDYKVADTVKNNKTGSNVMSESSDDMQSDSSYNINIIPRTNGRIVSESSSSSSPATDSSSSLDSSTIIDTSQNMVAKCDNKNGNTTSVQTEQLDSQHVLGGVDQYTVTFQILDAKNEDHRPLEEDSTFKRDDSRLENALIPDMQRQELTLHDPFEAERVKRRPTEEKSPTSTSSSDSSLIVTKFKALEPPSNLYETQSKLVSESDELSDPDQIISSSSEGSTIKLMSDDSRSLTFEEGIIPRPLSEKSTLLRATNLPSNFPKTRDFSIFQQGPPNLPSFPEQDVKNCSSIRNLTKPKAPEEQTESDGSQTKSVSTSNQSCTLEQSVTNEGRDINLQRDTIQSTASSTDITFKGKPGERTPRHGLIGYSSSDSEESDIGNISFMTAKQSRGADLKMKTSSLQVDRSKFKDSLDSMSSENIITDFSLNESSSDYQTPKCKFEFENVHDLTVPQNRSVKRKGASFSSTTSSEQILSNFSLLQRATSTPDQTPRGQKTSEDINDQIPPSSILNSLNKMLGVESASPMSKKKNVDRNGTHLAGFESTLSPIVSEKSFFKSLGAATDFEDFDNVINSQISQEALNSHHSERSAQINQTVQQNKKKFEVLSPETESSSSSKGSENGHYSSTTLVESEQRTFDASEKDASSDDRESILSFVPSIIDQARVSKLQQTAEQIDPFEKFHEKNYQKLKMDAFKEHRDEDNVRNNFEMLSLETESSSSSEGSENGHYSSTTLVESEQRTFDASEKDASSDDRESILSFVPSIIDQARVSKLQQTAEQIDPFEKFLEKNYQKLKMDAFEEHRDEDNVIKLYENLQKGFSSEYTNLTANLPTHNIQEEEGNSPFSSSDSTETKQFKRRKYSTNENKNNDGQYKSIKKNSHRHPMDCEPAGTSKIVKEKDSDELVFADVKSPIDTSNSTSTGSSNNQDIISREHFKEMKNVFSNKDAITKLYEKEKTRHYSGSSSSLKNSQSLSSLTFSDESTIQKRKRVRRRPLRERNTSFKRVDTSSGTD</sequence>
<keyword evidence="3" id="KW-1185">Reference proteome</keyword>
<feature type="region of interest" description="Disordered" evidence="1">
    <location>
        <begin position="91"/>
        <end position="143"/>
    </location>
</feature>
<evidence type="ECO:0000313" key="2">
    <source>
        <dbReference type="EMBL" id="CAH0772661.1"/>
    </source>
</evidence>
<evidence type="ECO:0000256" key="1">
    <source>
        <dbReference type="SAM" id="MobiDB-lite"/>
    </source>
</evidence>
<feature type="region of interest" description="Disordered" evidence="1">
    <location>
        <begin position="1145"/>
        <end position="1215"/>
    </location>
</feature>
<organism evidence="2 3">
    <name type="scientific">Bemisia tabaci</name>
    <name type="common">Sweetpotato whitefly</name>
    <name type="synonym">Aleurodes tabaci</name>
    <dbReference type="NCBI Taxonomy" id="7038"/>
    <lineage>
        <taxon>Eukaryota</taxon>
        <taxon>Metazoa</taxon>
        <taxon>Ecdysozoa</taxon>
        <taxon>Arthropoda</taxon>
        <taxon>Hexapoda</taxon>
        <taxon>Insecta</taxon>
        <taxon>Pterygota</taxon>
        <taxon>Neoptera</taxon>
        <taxon>Paraneoptera</taxon>
        <taxon>Hemiptera</taxon>
        <taxon>Sternorrhyncha</taxon>
        <taxon>Aleyrodoidea</taxon>
        <taxon>Aleyrodidae</taxon>
        <taxon>Aleyrodinae</taxon>
        <taxon>Bemisia</taxon>
    </lineage>
</organism>
<feature type="compositionally biased region" description="Polar residues" evidence="1">
    <location>
        <begin position="874"/>
        <end position="897"/>
    </location>
</feature>
<feature type="compositionally biased region" description="Basic residues" evidence="1">
    <location>
        <begin position="1549"/>
        <end position="1559"/>
    </location>
</feature>
<feature type="compositionally biased region" description="Low complexity" evidence="1">
    <location>
        <begin position="1278"/>
        <end position="1296"/>
    </location>
</feature>
<feature type="compositionally biased region" description="Low complexity" evidence="1">
    <location>
        <begin position="738"/>
        <end position="747"/>
    </location>
</feature>
<reference evidence="2" key="1">
    <citation type="submission" date="2021-12" db="EMBL/GenBank/DDBJ databases">
        <authorList>
            <person name="King R."/>
        </authorList>
    </citation>
    <scope>NUCLEOTIDE SEQUENCE</scope>
</reference>
<feature type="compositionally biased region" description="Low complexity" evidence="1">
    <location>
        <begin position="1171"/>
        <end position="1192"/>
    </location>
</feature>
<feature type="region of interest" description="Disordered" evidence="1">
    <location>
        <begin position="765"/>
        <end position="798"/>
    </location>
</feature>
<feature type="region of interest" description="Disordered" evidence="1">
    <location>
        <begin position="709"/>
        <end position="749"/>
    </location>
</feature>
<feature type="region of interest" description="Disordered" evidence="1">
    <location>
        <begin position="1400"/>
        <end position="1458"/>
    </location>
</feature>
<feature type="compositionally biased region" description="Basic and acidic residues" evidence="1">
    <location>
        <begin position="123"/>
        <end position="133"/>
    </location>
</feature>
<feature type="compositionally biased region" description="Polar residues" evidence="1">
    <location>
        <begin position="1045"/>
        <end position="1061"/>
    </location>
</feature>
<feature type="region of interest" description="Disordered" evidence="1">
    <location>
        <begin position="1045"/>
        <end position="1076"/>
    </location>
</feature>
<feature type="compositionally biased region" description="Basic and acidic residues" evidence="1">
    <location>
        <begin position="1560"/>
        <end position="1570"/>
    </location>
</feature>
<feature type="compositionally biased region" description="Basic and acidic residues" evidence="1">
    <location>
        <begin position="713"/>
        <end position="737"/>
    </location>
</feature>
<feature type="region of interest" description="Disordered" evidence="1">
    <location>
        <begin position="1278"/>
        <end position="1319"/>
    </location>
</feature>
<feature type="region of interest" description="Disordered" evidence="1">
    <location>
        <begin position="607"/>
        <end position="634"/>
    </location>
</feature>
<feature type="compositionally biased region" description="Low complexity" evidence="1">
    <location>
        <begin position="613"/>
        <end position="634"/>
    </location>
</feature>